<dbReference type="RefSeq" id="WP_230216345.1">
    <property type="nucleotide sequence ID" value="NZ_JAJKFT010000004.1"/>
</dbReference>
<dbReference type="AlphaFoldDB" id="A0A9X1MJZ9"/>
<dbReference type="SUPFAM" id="SSF49879">
    <property type="entry name" value="SMAD/FHA domain"/>
    <property type="match status" value="1"/>
</dbReference>
<proteinExistence type="predicted"/>
<dbReference type="Proteomes" id="UP001139103">
    <property type="component" value="Unassembled WGS sequence"/>
</dbReference>
<dbReference type="Pfam" id="PF00498">
    <property type="entry name" value="FHA"/>
    <property type="match status" value="1"/>
</dbReference>
<organism evidence="2 3">
    <name type="scientific">Blastopirellula sediminis</name>
    <dbReference type="NCBI Taxonomy" id="2894196"/>
    <lineage>
        <taxon>Bacteria</taxon>
        <taxon>Pseudomonadati</taxon>
        <taxon>Planctomycetota</taxon>
        <taxon>Planctomycetia</taxon>
        <taxon>Pirellulales</taxon>
        <taxon>Pirellulaceae</taxon>
        <taxon>Blastopirellula</taxon>
    </lineage>
</organism>
<evidence type="ECO:0000313" key="3">
    <source>
        <dbReference type="Proteomes" id="UP001139103"/>
    </source>
</evidence>
<keyword evidence="3" id="KW-1185">Reference proteome</keyword>
<comment type="caution">
    <text evidence="2">The sequence shown here is derived from an EMBL/GenBank/DDBJ whole genome shotgun (WGS) entry which is preliminary data.</text>
</comment>
<accession>A0A9X1MJZ9</accession>
<gene>
    <name evidence="2" type="ORF">LOC68_04895</name>
</gene>
<dbReference type="Gene3D" id="2.60.200.20">
    <property type="match status" value="1"/>
</dbReference>
<evidence type="ECO:0000259" key="1">
    <source>
        <dbReference type="PROSITE" id="PS50006"/>
    </source>
</evidence>
<sequence>MSAGNPENPTVTLELLDSSQGTPLQTWTFHDCAEITIGRSDDNDIHLADPQVSRLHAKLTLEDGQWTLHSLGRNGTRLGGKLIVSEVLDEQARFQLGGSGPTLRFSAKSAAKTYSATIDNIDPSAFDFLVIDERKKSEEIQQIVEGEAFQQLQEQAKRLRENQ</sequence>
<evidence type="ECO:0000313" key="2">
    <source>
        <dbReference type="EMBL" id="MCC9627722.1"/>
    </source>
</evidence>
<dbReference type="PROSITE" id="PS50006">
    <property type="entry name" value="FHA_DOMAIN"/>
    <property type="match status" value="1"/>
</dbReference>
<dbReference type="CDD" id="cd00060">
    <property type="entry name" value="FHA"/>
    <property type="match status" value="1"/>
</dbReference>
<feature type="domain" description="FHA" evidence="1">
    <location>
        <begin position="35"/>
        <end position="83"/>
    </location>
</feature>
<protein>
    <submittedName>
        <fullName evidence="2">FHA domain-containing protein</fullName>
    </submittedName>
</protein>
<dbReference type="InterPro" id="IPR000253">
    <property type="entry name" value="FHA_dom"/>
</dbReference>
<dbReference type="InterPro" id="IPR008984">
    <property type="entry name" value="SMAD_FHA_dom_sf"/>
</dbReference>
<reference evidence="2" key="1">
    <citation type="submission" date="2021-11" db="EMBL/GenBank/DDBJ databases">
        <title>Genome sequence.</title>
        <authorList>
            <person name="Sun Q."/>
        </authorList>
    </citation>
    <scope>NUCLEOTIDE SEQUENCE</scope>
    <source>
        <strain evidence="2">JC732</strain>
    </source>
</reference>
<dbReference type="EMBL" id="JAJKFT010000004">
    <property type="protein sequence ID" value="MCC9627722.1"/>
    <property type="molecule type" value="Genomic_DNA"/>
</dbReference>
<name>A0A9X1MJZ9_9BACT</name>
<dbReference type="SMART" id="SM00240">
    <property type="entry name" value="FHA"/>
    <property type="match status" value="1"/>
</dbReference>